<keyword evidence="2" id="KW-1133">Transmembrane helix</keyword>
<feature type="compositionally biased region" description="Polar residues" evidence="1">
    <location>
        <begin position="11"/>
        <end position="20"/>
    </location>
</feature>
<feature type="transmembrane region" description="Helical" evidence="2">
    <location>
        <begin position="67"/>
        <end position="87"/>
    </location>
</feature>
<feature type="transmembrane region" description="Helical" evidence="2">
    <location>
        <begin position="34"/>
        <end position="55"/>
    </location>
</feature>
<dbReference type="EMBL" id="MK072401">
    <property type="protein sequence ID" value="AYV84182.1"/>
    <property type="molecule type" value="Genomic_DNA"/>
</dbReference>
<accession>A0A3G5AAN4</accession>
<evidence type="ECO:0000313" key="3">
    <source>
        <dbReference type="EMBL" id="AYV84182.1"/>
    </source>
</evidence>
<keyword evidence="2" id="KW-0812">Transmembrane</keyword>
<evidence type="ECO:0000256" key="1">
    <source>
        <dbReference type="SAM" id="MobiDB-lite"/>
    </source>
</evidence>
<evidence type="ECO:0000256" key="2">
    <source>
        <dbReference type="SAM" id="Phobius"/>
    </source>
</evidence>
<protein>
    <submittedName>
        <fullName evidence="3">Uncharacterized protein</fullName>
    </submittedName>
</protein>
<name>A0A3G5AAN4_9VIRU</name>
<reference evidence="3" key="1">
    <citation type="submission" date="2018-10" db="EMBL/GenBank/DDBJ databases">
        <title>Hidden diversity of soil giant viruses.</title>
        <authorList>
            <person name="Schulz F."/>
            <person name="Alteio L."/>
            <person name="Goudeau D."/>
            <person name="Ryan E.M."/>
            <person name="Malmstrom R.R."/>
            <person name="Blanchard J."/>
            <person name="Woyke T."/>
        </authorList>
    </citation>
    <scope>NUCLEOTIDE SEQUENCE</scope>
    <source>
        <strain evidence="3">HYV1</strain>
    </source>
</reference>
<proteinExistence type="predicted"/>
<feature type="region of interest" description="Disordered" evidence="1">
    <location>
        <begin position="1"/>
        <end position="20"/>
    </location>
</feature>
<keyword evidence="2" id="KW-0472">Membrane</keyword>
<gene>
    <name evidence="3" type="ORF">Hyperionvirus19_6</name>
</gene>
<organism evidence="3">
    <name type="scientific">Hyperionvirus sp</name>
    <dbReference type="NCBI Taxonomy" id="2487770"/>
    <lineage>
        <taxon>Viruses</taxon>
        <taxon>Varidnaviria</taxon>
        <taxon>Bamfordvirae</taxon>
        <taxon>Nucleocytoviricota</taxon>
        <taxon>Megaviricetes</taxon>
        <taxon>Imitervirales</taxon>
        <taxon>Mimiviridae</taxon>
        <taxon>Klosneuvirinae</taxon>
    </lineage>
</organism>
<sequence length="101" mass="11640">MLEGEMDEGTNRLNETKSTGSTKQTRLYFARHELVAIALFSIAVILGNIWFYAIFSGMQEYLDREHIYFSEWIIAGVLVLSFLWILARHIIKVPVITAFGR</sequence>